<comment type="caution">
    <text evidence="1">The sequence shown here is derived from an EMBL/GenBank/DDBJ whole genome shotgun (WGS) entry which is preliminary data.</text>
</comment>
<evidence type="ECO:0000313" key="2">
    <source>
        <dbReference type="Proteomes" id="UP000663877"/>
    </source>
</evidence>
<dbReference type="InterPro" id="IPR052807">
    <property type="entry name" value="Mito_transl_resp_regulator"/>
</dbReference>
<dbReference type="PANTHER" id="PTHR46406">
    <property type="entry name" value="NITRIC OXIDE-ASSOCIATED PROTEIN 1"/>
    <property type="match status" value="1"/>
</dbReference>
<reference evidence="1" key="1">
    <citation type="submission" date="2021-02" db="EMBL/GenBank/DDBJ databases">
        <authorList>
            <person name="Nowell W R."/>
        </authorList>
    </citation>
    <scope>NUCLEOTIDE SEQUENCE</scope>
</reference>
<dbReference type="AlphaFoldDB" id="A0A813NFT9"/>
<gene>
    <name evidence="1" type="ORF">BJG266_LOCUS1573</name>
</gene>
<evidence type="ECO:0000313" key="1">
    <source>
        <dbReference type="EMBL" id="CAF0736789.1"/>
    </source>
</evidence>
<dbReference type="Proteomes" id="UP000663877">
    <property type="component" value="Unassembled WGS sequence"/>
</dbReference>
<dbReference type="EMBL" id="CAJNOI010000004">
    <property type="protein sequence ID" value="CAF0736789.1"/>
    <property type="molecule type" value="Genomic_DNA"/>
</dbReference>
<dbReference type="PANTHER" id="PTHR46406:SF1">
    <property type="entry name" value="NITRIC OXIDE-ASSOCIATED PROTEIN 1"/>
    <property type="match status" value="1"/>
</dbReference>
<organism evidence="1 2">
    <name type="scientific">Adineta steineri</name>
    <dbReference type="NCBI Taxonomy" id="433720"/>
    <lineage>
        <taxon>Eukaryota</taxon>
        <taxon>Metazoa</taxon>
        <taxon>Spiralia</taxon>
        <taxon>Gnathifera</taxon>
        <taxon>Rotifera</taxon>
        <taxon>Eurotatoria</taxon>
        <taxon>Bdelloidea</taxon>
        <taxon>Adinetida</taxon>
        <taxon>Adinetidae</taxon>
        <taxon>Adineta</taxon>
    </lineage>
</organism>
<name>A0A813NFT9_9BILA</name>
<protein>
    <submittedName>
        <fullName evidence="1">Uncharacterized protein</fullName>
    </submittedName>
</protein>
<proteinExistence type="predicted"/>
<sequence length="497" mass="57259">MTTNANGRLNMQRMQNVLLIWLDAKSNDNNTDCRDTIKQLKGAVNNINTFTDGEQCVNFIQTISNNKVCMVVSGSLGQDIVPRVHDMFQVDTILVFCNNQEWHRQWAKKWPKIKGVFTNMTLICEALKQAAQQCEQNAISISFVASNKNLKQLDPSFMYTHILKEILLTINFDDKYINEFITYCREVFSDDENELKNVNQLLTTYKNNIPIWCGASYTYSSGKNSFDEDRSFESSEHNYINYRQKKMRAFNPDSYKNEKWLYDTPGVILPEQMLNKCSTKKELTFFDHQSTMIRPVNILLDVGQTILIGGIARIDVKHVSNNAQASLSLMTTCRLPINVIQTADVEQFYEKALEQNQLGVPQNRINSRLQDPPQLQGPTIEILGVGEEEAAGDIVLSSAGWASVQCSRDQYVIFNVMTPDGLGIHLRQPPLLKHLFHLRGSHIEKTPFFNKYIYPEDKQENEDDNNKQYQSNELEMIINEKIWKGEQIKQQRRAKRT</sequence>
<accession>A0A813NFT9</accession>